<accession>A0A4D4JF90</accession>
<evidence type="ECO:0000313" key="4">
    <source>
        <dbReference type="Proteomes" id="UP000298860"/>
    </source>
</evidence>
<dbReference type="Pfam" id="PF13560">
    <property type="entry name" value="HTH_31"/>
    <property type="match status" value="1"/>
</dbReference>
<proteinExistence type="predicted"/>
<dbReference type="OrthoDB" id="4516646at2"/>
<dbReference type="PROSITE" id="PS50943">
    <property type="entry name" value="HTH_CROC1"/>
    <property type="match status" value="1"/>
</dbReference>
<dbReference type="SMART" id="SM00530">
    <property type="entry name" value="HTH_XRE"/>
    <property type="match status" value="1"/>
</dbReference>
<dbReference type="Proteomes" id="UP000298860">
    <property type="component" value="Unassembled WGS sequence"/>
</dbReference>
<dbReference type="PANTHER" id="PTHR46797">
    <property type="entry name" value="HTH-TYPE TRANSCRIPTIONAL REGULATOR"/>
    <property type="match status" value="1"/>
</dbReference>
<protein>
    <submittedName>
        <fullName evidence="3">Transcriptional regulator</fullName>
    </submittedName>
</protein>
<organism evidence="3 4">
    <name type="scientific">Gandjariella thermophila</name>
    <dbReference type="NCBI Taxonomy" id="1931992"/>
    <lineage>
        <taxon>Bacteria</taxon>
        <taxon>Bacillati</taxon>
        <taxon>Actinomycetota</taxon>
        <taxon>Actinomycetes</taxon>
        <taxon>Pseudonocardiales</taxon>
        <taxon>Pseudonocardiaceae</taxon>
        <taxon>Gandjariella</taxon>
    </lineage>
</organism>
<dbReference type="CDD" id="cd00093">
    <property type="entry name" value="HTH_XRE"/>
    <property type="match status" value="1"/>
</dbReference>
<dbReference type="AlphaFoldDB" id="A0A4D4JF90"/>
<dbReference type="SUPFAM" id="SSF47413">
    <property type="entry name" value="lambda repressor-like DNA-binding domains"/>
    <property type="match status" value="1"/>
</dbReference>
<dbReference type="GO" id="GO:0003700">
    <property type="term" value="F:DNA-binding transcription factor activity"/>
    <property type="evidence" value="ECO:0007669"/>
    <property type="project" value="TreeGrafter"/>
</dbReference>
<dbReference type="InterPro" id="IPR050807">
    <property type="entry name" value="TransReg_Diox_bact_type"/>
</dbReference>
<name>A0A4D4JF90_9PSEU</name>
<dbReference type="RefSeq" id="WP_137816038.1">
    <property type="nucleotide sequence ID" value="NZ_BJFL01000033.1"/>
</dbReference>
<evidence type="ECO:0000256" key="1">
    <source>
        <dbReference type="ARBA" id="ARBA00023125"/>
    </source>
</evidence>
<dbReference type="EMBL" id="BJFL01000033">
    <property type="protein sequence ID" value="GDY33056.1"/>
    <property type="molecule type" value="Genomic_DNA"/>
</dbReference>
<sequence length="404" mass="43844">MDEGHEIGRRLREIRHWRRLSLSVVAGLSGISIGHLSRIERGERPVTKRRTLEALANALRVSPTELTGQPFAPVDPLSNEAHASIAAVETALDAYDLGTDPGVPMRPWPELAAAVSHLNEELRAQADYAAQGKVLPGLLAELHAAYVRAPEHRRDALEGLVYAYRAAASVGKNLGARGLPMLAARLAQVCAEHLAAPEWIGFATYLRGIMGGQHHRSHQYALSTRTIDQISGSLSTPSVTQVTGTLHLNAALASAAQGDAERTRDHLAEAADLANRLPGQGENFAGLYFGAVNVGLWRVSLATELGEGARVAEYAHDLRPETIPLRSWQATYYMDLGRSLASERRTRERGIQNLMRAERIAPQFVRNNVFAREAVSGLLPAARRDAAGRELRGLAYRMGLAPTG</sequence>
<gene>
    <name evidence="3" type="ORF">GTS_46890</name>
</gene>
<dbReference type="InterPro" id="IPR001387">
    <property type="entry name" value="Cro/C1-type_HTH"/>
</dbReference>
<reference evidence="4" key="1">
    <citation type="submission" date="2019-04" db="EMBL/GenBank/DDBJ databases">
        <title>Draft genome sequence of Pseudonocardiaceae bacterium SL3-2-4.</title>
        <authorList>
            <person name="Ningsih F."/>
            <person name="Yokota A."/>
            <person name="Sakai Y."/>
            <person name="Nanatani K."/>
            <person name="Yabe S."/>
            <person name="Oetari A."/>
            <person name="Sjamsuridzal W."/>
        </authorList>
    </citation>
    <scope>NUCLEOTIDE SEQUENCE [LARGE SCALE GENOMIC DNA]</scope>
    <source>
        <strain evidence="4">SL3-2-4</strain>
    </source>
</reference>
<dbReference type="PANTHER" id="PTHR46797:SF1">
    <property type="entry name" value="METHYLPHOSPHONATE SYNTHASE"/>
    <property type="match status" value="1"/>
</dbReference>
<evidence type="ECO:0000313" key="3">
    <source>
        <dbReference type="EMBL" id="GDY33056.1"/>
    </source>
</evidence>
<feature type="domain" description="HTH cro/C1-type" evidence="2">
    <location>
        <begin position="11"/>
        <end position="66"/>
    </location>
</feature>
<dbReference type="GO" id="GO:0005829">
    <property type="term" value="C:cytosol"/>
    <property type="evidence" value="ECO:0007669"/>
    <property type="project" value="TreeGrafter"/>
</dbReference>
<comment type="caution">
    <text evidence="3">The sequence shown here is derived from an EMBL/GenBank/DDBJ whole genome shotgun (WGS) entry which is preliminary data.</text>
</comment>
<keyword evidence="1" id="KW-0238">DNA-binding</keyword>
<keyword evidence="4" id="KW-1185">Reference proteome</keyword>
<evidence type="ECO:0000259" key="2">
    <source>
        <dbReference type="PROSITE" id="PS50943"/>
    </source>
</evidence>
<dbReference type="GO" id="GO:0003677">
    <property type="term" value="F:DNA binding"/>
    <property type="evidence" value="ECO:0007669"/>
    <property type="project" value="UniProtKB-KW"/>
</dbReference>
<dbReference type="Gene3D" id="1.10.260.40">
    <property type="entry name" value="lambda repressor-like DNA-binding domains"/>
    <property type="match status" value="1"/>
</dbReference>
<dbReference type="InterPro" id="IPR010982">
    <property type="entry name" value="Lambda_DNA-bd_dom_sf"/>
</dbReference>